<feature type="signal peptide" evidence="1">
    <location>
        <begin position="1"/>
        <end position="20"/>
    </location>
</feature>
<keyword evidence="1" id="KW-0732">Signal</keyword>
<dbReference type="InterPro" id="IPR036514">
    <property type="entry name" value="SGNH_hydro_sf"/>
</dbReference>
<dbReference type="AlphaFoldDB" id="A0A2R5GIJ8"/>
<keyword evidence="3" id="KW-1185">Reference proteome</keyword>
<proteinExistence type="predicted"/>
<dbReference type="PANTHER" id="PTHR34407:SF1">
    <property type="entry name" value="SGNH HYDROLASE-TYPE ESTERASE DOMAIN-CONTAINING PROTEIN"/>
    <property type="match status" value="1"/>
</dbReference>
<evidence type="ECO:0008006" key="4">
    <source>
        <dbReference type="Google" id="ProtNLM"/>
    </source>
</evidence>
<dbReference type="InParanoid" id="A0A2R5GIJ8"/>
<gene>
    <name evidence="2" type="ORF">FCC1311_069372</name>
</gene>
<reference evidence="2 3" key="1">
    <citation type="submission" date="2017-12" db="EMBL/GenBank/DDBJ databases">
        <title>Sequencing, de novo assembly and annotation of complete genome of a new Thraustochytrid species, strain FCC1311.</title>
        <authorList>
            <person name="Sedici K."/>
            <person name="Godart F."/>
            <person name="Aiese Cigliano R."/>
            <person name="Sanseverino W."/>
            <person name="Barakat M."/>
            <person name="Ortet P."/>
            <person name="Marechal E."/>
            <person name="Cagnac O."/>
            <person name="Amato A."/>
        </authorList>
    </citation>
    <scope>NUCLEOTIDE SEQUENCE [LARGE SCALE GENOMIC DNA]</scope>
</reference>
<dbReference type="Gene3D" id="3.40.50.1110">
    <property type="entry name" value="SGNH hydrolase"/>
    <property type="match status" value="1"/>
</dbReference>
<sequence>MMRERVVTFALLVLAFDAYGYRVEELLNSRYPCKGKYVVKNRSNADFVIVEASANDIADISQKAFVDRSGTSNLATFWTEGLMRHIRRNFPHLGMMWLEMATRNWIGHWKDGKKGGLRLPPYRLDAAEDHLHVLRYYDLPQLDILHMIGPGWSQDDWNFRDGCYFTDPVHPTRYGHNISASVIMYALDGMLQRAAARDLAMYVEAKFLESIDFDRNETYDRLVKSNENWYFGTDVQTKPSTFMTTSHSSCLNIDLQFDGRVSLLAVSLLHTYQGVGTARVGLTERCIATSDEFVQIGKEEVFDCLWGERASETQMHILSHDFSAVGRSGCAKYLRVCSSDDPGRAAKLKLFSTSFVRKV</sequence>
<name>A0A2R5GIJ8_9STRA</name>
<dbReference type="SUPFAM" id="SSF52266">
    <property type="entry name" value="SGNH hydrolase"/>
    <property type="match status" value="1"/>
</dbReference>
<protein>
    <recommendedName>
        <fullName evidence="4">SGNH hydrolase-type esterase domain-containing protein</fullName>
    </recommendedName>
</protein>
<organism evidence="2 3">
    <name type="scientific">Hondaea fermentalgiana</name>
    <dbReference type="NCBI Taxonomy" id="2315210"/>
    <lineage>
        <taxon>Eukaryota</taxon>
        <taxon>Sar</taxon>
        <taxon>Stramenopiles</taxon>
        <taxon>Bigyra</taxon>
        <taxon>Labyrinthulomycetes</taxon>
        <taxon>Thraustochytrida</taxon>
        <taxon>Thraustochytriidae</taxon>
        <taxon>Hondaea</taxon>
    </lineage>
</organism>
<dbReference type="OrthoDB" id="236447at2759"/>
<accession>A0A2R5GIJ8</accession>
<feature type="chain" id="PRO_5015346542" description="SGNH hydrolase-type esterase domain-containing protein" evidence="1">
    <location>
        <begin position="21"/>
        <end position="359"/>
    </location>
</feature>
<dbReference type="Proteomes" id="UP000241890">
    <property type="component" value="Unassembled WGS sequence"/>
</dbReference>
<dbReference type="PANTHER" id="PTHR34407">
    <property type="entry name" value="EXPRESSED PROTEIN"/>
    <property type="match status" value="1"/>
</dbReference>
<comment type="caution">
    <text evidence="2">The sequence shown here is derived from an EMBL/GenBank/DDBJ whole genome shotgun (WGS) entry which is preliminary data.</text>
</comment>
<evidence type="ECO:0000313" key="2">
    <source>
        <dbReference type="EMBL" id="GBG30717.1"/>
    </source>
</evidence>
<evidence type="ECO:0000256" key="1">
    <source>
        <dbReference type="SAM" id="SignalP"/>
    </source>
</evidence>
<evidence type="ECO:0000313" key="3">
    <source>
        <dbReference type="Proteomes" id="UP000241890"/>
    </source>
</evidence>
<dbReference type="EMBL" id="BEYU01000082">
    <property type="protein sequence ID" value="GBG30717.1"/>
    <property type="molecule type" value="Genomic_DNA"/>
</dbReference>